<feature type="region of interest" description="Disordered" evidence="1">
    <location>
        <begin position="1"/>
        <end position="91"/>
    </location>
</feature>
<dbReference type="Proteomes" id="UP000297527">
    <property type="component" value="Unassembled WGS sequence"/>
</dbReference>
<evidence type="ECO:0000313" key="3">
    <source>
        <dbReference type="Proteomes" id="UP000297527"/>
    </source>
</evidence>
<dbReference type="AlphaFoldDB" id="A0A4Z1HTW5"/>
<name>A0A4Z1HTW5_9HELO</name>
<keyword evidence="3" id="KW-1185">Reference proteome</keyword>
<proteinExistence type="predicted"/>
<evidence type="ECO:0000313" key="2">
    <source>
        <dbReference type="EMBL" id="TGO52184.1"/>
    </source>
</evidence>
<feature type="compositionally biased region" description="Basic residues" evidence="1">
    <location>
        <begin position="42"/>
        <end position="52"/>
    </location>
</feature>
<protein>
    <submittedName>
        <fullName evidence="2">Uncharacterized protein</fullName>
    </submittedName>
</protein>
<feature type="compositionally biased region" description="Basic and acidic residues" evidence="1">
    <location>
        <begin position="77"/>
        <end position="91"/>
    </location>
</feature>
<gene>
    <name evidence="2" type="ORF">BCON_0146g00090</name>
</gene>
<sequence>MTAENFHSGNFDEENTPVEDSEKKDSKDTVRSNGKGGVVKGKATKIRRRRYKPIASMTESQQVAWRAKRVISKKEKKSLAKRSEQKKEQDL</sequence>
<feature type="compositionally biased region" description="Basic residues" evidence="1">
    <location>
        <begin position="66"/>
        <end position="76"/>
    </location>
</feature>
<feature type="compositionally biased region" description="Basic and acidic residues" evidence="1">
    <location>
        <begin position="20"/>
        <end position="30"/>
    </location>
</feature>
<evidence type="ECO:0000256" key="1">
    <source>
        <dbReference type="SAM" id="MobiDB-lite"/>
    </source>
</evidence>
<comment type="caution">
    <text evidence="2">The sequence shown here is derived from an EMBL/GenBank/DDBJ whole genome shotgun (WGS) entry which is preliminary data.</text>
</comment>
<organism evidence="2 3">
    <name type="scientific">Botryotinia convoluta</name>
    <dbReference type="NCBI Taxonomy" id="54673"/>
    <lineage>
        <taxon>Eukaryota</taxon>
        <taxon>Fungi</taxon>
        <taxon>Dikarya</taxon>
        <taxon>Ascomycota</taxon>
        <taxon>Pezizomycotina</taxon>
        <taxon>Leotiomycetes</taxon>
        <taxon>Helotiales</taxon>
        <taxon>Sclerotiniaceae</taxon>
        <taxon>Botryotinia</taxon>
    </lineage>
</organism>
<reference evidence="2 3" key="1">
    <citation type="submission" date="2017-12" db="EMBL/GenBank/DDBJ databases">
        <title>Comparative genomics of Botrytis spp.</title>
        <authorList>
            <person name="Valero-Jimenez C.A."/>
            <person name="Tapia P."/>
            <person name="Veloso J."/>
            <person name="Silva-Moreno E."/>
            <person name="Staats M."/>
            <person name="Valdes J.H."/>
            <person name="Van Kan J.A.L."/>
        </authorList>
    </citation>
    <scope>NUCLEOTIDE SEQUENCE [LARGE SCALE GENOMIC DNA]</scope>
    <source>
        <strain evidence="2 3">MUCL11595</strain>
    </source>
</reference>
<dbReference type="EMBL" id="PQXN01000146">
    <property type="protein sequence ID" value="TGO52184.1"/>
    <property type="molecule type" value="Genomic_DNA"/>
</dbReference>
<accession>A0A4Z1HTW5</accession>